<sequence>MVESERGYGFPFARRLREAMAERPAPEVPGAGETFFERLLALEAEARAAGAPVGTLSSIANARFTAGVATLKPWFPMPRGH</sequence>
<keyword evidence="2" id="KW-1185">Reference proteome</keyword>
<dbReference type="AlphaFoldDB" id="A0AA37WU30"/>
<gene>
    <name evidence="1" type="ORF">GCM10007890_58250</name>
</gene>
<protein>
    <submittedName>
        <fullName evidence="1">Uncharacterized protein</fullName>
    </submittedName>
</protein>
<proteinExistence type="predicted"/>
<name>A0AA37WU30_9HYPH</name>
<evidence type="ECO:0000313" key="2">
    <source>
        <dbReference type="Proteomes" id="UP001157440"/>
    </source>
</evidence>
<reference evidence="2" key="1">
    <citation type="journal article" date="2019" name="Int. J. Syst. Evol. Microbiol.">
        <title>The Global Catalogue of Microorganisms (GCM) 10K type strain sequencing project: providing services to taxonomists for standard genome sequencing and annotation.</title>
        <authorList>
            <consortium name="The Broad Institute Genomics Platform"/>
            <consortium name="The Broad Institute Genome Sequencing Center for Infectious Disease"/>
            <person name="Wu L."/>
            <person name="Ma J."/>
        </authorList>
    </citation>
    <scope>NUCLEOTIDE SEQUENCE [LARGE SCALE GENOMIC DNA]</scope>
    <source>
        <strain evidence="2">NBRC 103632</strain>
    </source>
</reference>
<dbReference type="EMBL" id="BSPL01000031">
    <property type="protein sequence ID" value="GLS73810.1"/>
    <property type="molecule type" value="Genomic_DNA"/>
</dbReference>
<comment type="caution">
    <text evidence="1">The sequence shown here is derived from an EMBL/GenBank/DDBJ whole genome shotgun (WGS) entry which is preliminary data.</text>
</comment>
<evidence type="ECO:0000313" key="1">
    <source>
        <dbReference type="EMBL" id="GLS73810.1"/>
    </source>
</evidence>
<dbReference type="Proteomes" id="UP001157440">
    <property type="component" value="Unassembled WGS sequence"/>
</dbReference>
<accession>A0AA37WU30</accession>
<dbReference type="RefSeq" id="WP_238199192.1">
    <property type="nucleotide sequence ID" value="NZ_BPQZ01000032.1"/>
</dbReference>
<organism evidence="1 2">
    <name type="scientific">Methylobacterium tardum</name>
    <dbReference type="NCBI Taxonomy" id="374432"/>
    <lineage>
        <taxon>Bacteria</taxon>
        <taxon>Pseudomonadati</taxon>
        <taxon>Pseudomonadota</taxon>
        <taxon>Alphaproteobacteria</taxon>
        <taxon>Hyphomicrobiales</taxon>
        <taxon>Methylobacteriaceae</taxon>
        <taxon>Methylobacterium</taxon>
    </lineage>
</organism>